<feature type="transmembrane region" description="Helical" evidence="1">
    <location>
        <begin position="163"/>
        <end position="184"/>
    </location>
</feature>
<feature type="transmembrane region" description="Helical" evidence="1">
    <location>
        <begin position="291"/>
        <end position="313"/>
    </location>
</feature>
<evidence type="ECO:0000313" key="4">
    <source>
        <dbReference type="EMBL" id="CAE7927823.1"/>
    </source>
</evidence>
<accession>A0A813BYC9</accession>
<dbReference type="InterPro" id="IPR029058">
    <property type="entry name" value="AB_hydrolase_fold"/>
</dbReference>
<evidence type="ECO:0000259" key="2">
    <source>
        <dbReference type="Pfam" id="PF01970"/>
    </source>
</evidence>
<dbReference type="GO" id="GO:0016787">
    <property type="term" value="F:hydrolase activity"/>
    <property type="evidence" value="ECO:0007669"/>
    <property type="project" value="InterPro"/>
</dbReference>
<dbReference type="InterPro" id="IPR002823">
    <property type="entry name" value="DUF112_TM"/>
</dbReference>
<dbReference type="Pfam" id="PF01970">
    <property type="entry name" value="TctA"/>
    <property type="match status" value="1"/>
</dbReference>
<sequence length="404" mass="44067">GGQMVPTLAFGIPGGPSMALFMGAIMIHGIVPGPDMLSRNLDVTYAMVWSVAIANILGAGICFLFAGYLATRDWGDIYVLLIFGVIGGTMKRLGWPRPPLVLGFVLGVMIERYLTISVTRFGIEWLARPGVVVLFVISAVMLIKPLWGNWKKFRAGGGNRLAFVFTPELLFYLPITAIAAYMLFEASEWTYRARLGPTIVLTTVLIAIAISFVGQIVRPRIPDADDGAHFDVKSDMGGLANMVVLQRAAIFAGWMIGFCISMALIGMMPTAALFVVLYMRVEGRERWLTSLLYALAIAVFIYVIFVKTLNVPWPRSMLGNWFPDLVYLDRDNVALGARAYVPVGDGPFPAVVDAHGGSWVKGKYANNDPINRRIAQGGVMVLAVDYSLPPNGTYPSSVADINYA</sequence>
<feature type="non-terminal residue" evidence="4">
    <location>
        <position position="1"/>
    </location>
</feature>
<dbReference type="OrthoDB" id="433474at2759"/>
<keyword evidence="5" id="KW-1185">Reference proteome</keyword>
<keyword evidence="1" id="KW-1133">Transmembrane helix</keyword>
<evidence type="ECO:0000256" key="1">
    <source>
        <dbReference type="SAM" id="Phobius"/>
    </source>
</evidence>
<name>A0A813BYC9_9DINO</name>
<organism evidence="4 5">
    <name type="scientific">Symbiodinium necroappetens</name>
    <dbReference type="NCBI Taxonomy" id="1628268"/>
    <lineage>
        <taxon>Eukaryota</taxon>
        <taxon>Sar</taxon>
        <taxon>Alveolata</taxon>
        <taxon>Dinophyceae</taxon>
        <taxon>Suessiales</taxon>
        <taxon>Symbiodiniaceae</taxon>
        <taxon>Symbiodinium</taxon>
    </lineage>
</organism>
<dbReference type="PANTHER" id="PTHR35342:SF5">
    <property type="entry name" value="TRICARBOXYLIC TRANSPORT PROTEIN"/>
    <property type="match status" value="1"/>
</dbReference>
<dbReference type="Pfam" id="PF07859">
    <property type="entry name" value="Abhydrolase_3"/>
    <property type="match status" value="1"/>
</dbReference>
<feature type="transmembrane region" description="Helical" evidence="1">
    <location>
        <begin position="125"/>
        <end position="143"/>
    </location>
</feature>
<dbReference type="InterPro" id="IPR013094">
    <property type="entry name" value="AB_hydrolase_3"/>
</dbReference>
<dbReference type="AlphaFoldDB" id="A0A813BYC9"/>
<gene>
    <name evidence="4" type="ORF">SNEC2469_LOCUS32173</name>
</gene>
<feature type="transmembrane region" description="Helical" evidence="1">
    <location>
        <begin position="196"/>
        <end position="217"/>
    </location>
</feature>
<feature type="transmembrane region" description="Helical" evidence="1">
    <location>
        <begin position="7"/>
        <end position="31"/>
    </location>
</feature>
<feature type="transmembrane region" description="Helical" evidence="1">
    <location>
        <begin position="251"/>
        <end position="279"/>
    </location>
</feature>
<reference evidence="4" key="1">
    <citation type="submission" date="2021-02" db="EMBL/GenBank/DDBJ databases">
        <authorList>
            <person name="Dougan E. K."/>
            <person name="Rhodes N."/>
            <person name="Thang M."/>
            <person name="Chan C."/>
        </authorList>
    </citation>
    <scope>NUCLEOTIDE SEQUENCE</scope>
</reference>
<feature type="transmembrane region" description="Helical" evidence="1">
    <location>
        <begin position="100"/>
        <end position="118"/>
    </location>
</feature>
<proteinExistence type="predicted"/>
<feature type="domain" description="Alpha/beta hydrolase fold-3" evidence="3">
    <location>
        <begin position="351"/>
        <end position="401"/>
    </location>
</feature>
<dbReference type="EMBL" id="CAJNJA010080513">
    <property type="protein sequence ID" value="CAE7927823.1"/>
    <property type="molecule type" value="Genomic_DNA"/>
</dbReference>
<evidence type="ECO:0000313" key="5">
    <source>
        <dbReference type="Proteomes" id="UP000601435"/>
    </source>
</evidence>
<feature type="transmembrane region" description="Helical" evidence="1">
    <location>
        <begin position="77"/>
        <end position="94"/>
    </location>
</feature>
<evidence type="ECO:0000259" key="3">
    <source>
        <dbReference type="Pfam" id="PF07859"/>
    </source>
</evidence>
<keyword evidence="1" id="KW-0812">Transmembrane</keyword>
<dbReference type="Proteomes" id="UP000601435">
    <property type="component" value="Unassembled WGS sequence"/>
</dbReference>
<comment type="caution">
    <text evidence="4">The sequence shown here is derived from an EMBL/GenBank/DDBJ whole genome shotgun (WGS) entry which is preliminary data.</text>
</comment>
<feature type="transmembrane region" description="Helical" evidence="1">
    <location>
        <begin position="43"/>
        <end position="70"/>
    </location>
</feature>
<feature type="domain" description="DUF112" evidence="2">
    <location>
        <begin position="1"/>
        <end position="70"/>
    </location>
</feature>
<feature type="non-terminal residue" evidence="4">
    <location>
        <position position="404"/>
    </location>
</feature>
<dbReference type="SUPFAM" id="SSF53474">
    <property type="entry name" value="alpha/beta-Hydrolases"/>
    <property type="match status" value="1"/>
</dbReference>
<protein>
    <submittedName>
        <fullName evidence="4">Uncharacterized protein</fullName>
    </submittedName>
</protein>
<keyword evidence="1" id="KW-0472">Membrane</keyword>
<dbReference type="PANTHER" id="PTHR35342">
    <property type="entry name" value="TRICARBOXYLIC TRANSPORT PROTEIN"/>
    <property type="match status" value="1"/>
</dbReference>
<dbReference type="Gene3D" id="3.40.50.1820">
    <property type="entry name" value="alpha/beta hydrolase"/>
    <property type="match status" value="1"/>
</dbReference>